<dbReference type="AlphaFoldDB" id="A0A2W0H147"/>
<name>A0A2W0H147_9BACI</name>
<dbReference type="EMBL" id="PDOF01000004">
    <property type="protein sequence ID" value="PYZ95514.1"/>
    <property type="molecule type" value="Genomic_DNA"/>
</dbReference>
<protein>
    <submittedName>
        <fullName evidence="1">Uncharacterized protein</fullName>
    </submittedName>
</protein>
<comment type="caution">
    <text evidence="1">The sequence shown here is derived from an EMBL/GenBank/DDBJ whole genome shotgun (WGS) entry which is preliminary data.</text>
</comment>
<sequence>MHTFALEVCKCKARITAGFYQEDETAVFSAAADTAVLAFRFSRVLRGGLSSWRPLERLKDTTNVRFFVSLSSFTHDTNAAKEVAYDPVWFGREG</sequence>
<reference evidence="1 2" key="1">
    <citation type="submission" date="2017-10" db="EMBL/GenBank/DDBJ databases">
        <title>Bacillus sp. nov., a halophilic bacterium isolated from a Yangshapao Lake.</title>
        <authorList>
            <person name="Wang H."/>
        </authorList>
    </citation>
    <scope>NUCLEOTIDE SEQUENCE [LARGE SCALE GENOMIC DNA]</scope>
    <source>
        <strain evidence="1 2">YSP-3</strain>
    </source>
</reference>
<accession>A0A2W0H147</accession>
<proteinExistence type="predicted"/>
<evidence type="ECO:0000313" key="2">
    <source>
        <dbReference type="Proteomes" id="UP000248066"/>
    </source>
</evidence>
<gene>
    <name evidence="1" type="ORF">CR205_18460</name>
</gene>
<dbReference type="Proteomes" id="UP000248066">
    <property type="component" value="Unassembled WGS sequence"/>
</dbReference>
<keyword evidence="2" id="KW-1185">Reference proteome</keyword>
<evidence type="ECO:0000313" key="1">
    <source>
        <dbReference type="EMBL" id="PYZ95514.1"/>
    </source>
</evidence>
<organism evidence="1 2">
    <name type="scientific">Alteribacter lacisalsi</name>
    <dbReference type="NCBI Taxonomy" id="2045244"/>
    <lineage>
        <taxon>Bacteria</taxon>
        <taxon>Bacillati</taxon>
        <taxon>Bacillota</taxon>
        <taxon>Bacilli</taxon>
        <taxon>Bacillales</taxon>
        <taxon>Bacillaceae</taxon>
        <taxon>Alteribacter</taxon>
    </lineage>
</organism>